<dbReference type="EMBL" id="RHHU01000017">
    <property type="protein sequence ID" value="RNB80644.1"/>
    <property type="molecule type" value="Genomic_DNA"/>
</dbReference>
<gene>
    <name evidence="2" type="ORF">EDM59_25340</name>
</gene>
<dbReference type="PANTHER" id="PTHR22939:SF129">
    <property type="entry name" value="SERINE PROTEASE HTRA2, MITOCHONDRIAL"/>
    <property type="match status" value="1"/>
</dbReference>
<proteinExistence type="predicted"/>
<comment type="caution">
    <text evidence="2">The sequence shown here is derived from an EMBL/GenBank/DDBJ whole genome shotgun (WGS) entry which is preliminary data.</text>
</comment>
<protein>
    <submittedName>
        <fullName evidence="2">Serine protease</fullName>
    </submittedName>
</protein>
<dbReference type="SUPFAM" id="SSF50494">
    <property type="entry name" value="Trypsin-like serine proteases"/>
    <property type="match status" value="1"/>
</dbReference>
<reference evidence="2 3" key="1">
    <citation type="submission" date="2018-10" db="EMBL/GenBank/DDBJ databases">
        <title>Phylogenomics of Brevibacillus.</title>
        <authorList>
            <person name="Dunlap C."/>
        </authorList>
    </citation>
    <scope>NUCLEOTIDE SEQUENCE [LARGE SCALE GENOMIC DNA]</scope>
    <source>
        <strain evidence="2 3">JCM 15774</strain>
    </source>
</reference>
<dbReference type="GO" id="GO:0004252">
    <property type="term" value="F:serine-type endopeptidase activity"/>
    <property type="evidence" value="ECO:0007669"/>
    <property type="project" value="InterPro"/>
</dbReference>
<accession>A0A3M8CXZ1</accession>
<dbReference type="AlphaFoldDB" id="A0A3M8CXZ1"/>
<sequence>MKSKKWSHYTRVKYPVSSSSLHPFNFFVPIVERVQEGVVSIVTEDAPHSKNMDSLIRSLINEEETPSTTERSFGSGFLFHPKGYILTSEHVIGKSKNIYVKLFNGRVFEAQRILSDRVRDYAVIKIDADCKLFPLPLGNSAHTKVGEWVISVGSPLVAIEPKSAARSALPSPARDQLHLFGQALRFFLNQVTGILYGSANGLRV</sequence>
<keyword evidence="1" id="KW-0378">Hydrolase</keyword>
<keyword evidence="2" id="KW-0645">Protease</keyword>
<dbReference type="RefSeq" id="WP_122926173.1">
    <property type="nucleotide sequence ID" value="NZ_RHHU01000017.1"/>
</dbReference>
<dbReference type="Proteomes" id="UP000269573">
    <property type="component" value="Unassembled WGS sequence"/>
</dbReference>
<dbReference type="InterPro" id="IPR001940">
    <property type="entry name" value="Peptidase_S1C"/>
</dbReference>
<keyword evidence="3" id="KW-1185">Reference proteome</keyword>
<keyword evidence="1" id="KW-0720">Serine protease</keyword>
<evidence type="ECO:0000313" key="3">
    <source>
        <dbReference type="Proteomes" id="UP000269573"/>
    </source>
</evidence>
<name>A0A3M8CXZ1_9BACL</name>
<dbReference type="InterPro" id="IPR009003">
    <property type="entry name" value="Peptidase_S1_PA"/>
</dbReference>
<evidence type="ECO:0000313" key="2">
    <source>
        <dbReference type="EMBL" id="RNB80644.1"/>
    </source>
</evidence>
<dbReference type="PRINTS" id="PR00834">
    <property type="entry name" value="PROTEASES2C"/>
</dbReference>
<dbReference type="PANTHER" id="PTHR22939">
    <property type="entry name" value="SERINE PROTEASE FAMILY S1C HTRA-RELATED"/>
    <property type="match status" value="1"/>
</dbReference>
<dbReference type="Gene3D" id="2.40.10.120">
    <property type="match status" value="1"/>
</dbReference>
<dbReference type="Pfam" id="PF13365">
    <property type="entry name" value="Trypsin_2"/>
    <property type="match status" value="1"/>
</dbReference>
<organism evidence="2 3">
    <name type="scientific">Brevibacillus nitrificans</name>
    <dbReference type="NCBI Taxonomy" id="651560"/>
    <lineage>
        <taxon>Bacteria</taxon>
        <taxon>Bacillati</taxon>
        <taxon>Bacillota</taxon>
        <taxon>Bacilli</taxon>
        <taxon>Bacillales</taxon>
        <taxon>Paenibacillaceae</taxon>
        <taxon>Brevibacillus</taxon>
    </lineage>
</organism>
<evidence type="ECO:0000256" key="1">
    <source>
        <dbReference type="ARBA" id="ARBA00022825"/>
    </source>
</evidence>
<dbReference type="GO" id="GO:0006508">
    <property type="term" value="P:proteolysis"/>
    <property type="evidence" value="ECO:0007669"/>
    <property type="project" value="UniProtKB-KW"/>
</dbReference>